<sequence length="67" mass="7214">MGVWARTGRHSFKEMQAEAAKRGILLSPGSGFMPSGEDNDWLRINVAYAGDARALEFFEGLGSPQAG</sequence>
<protein>
    <recommendedName>
        <fullName evidence="3">Aminotransferase class I/classII domain-containing protein</fullName>
    </recommendedName>
</protein>
<reference evidence="1 2" key="1">
    <citation type="submission" date="2021-03" db="EMBL/GenBank/DDBJ databases">
        <title>First Case of infection caused by Chromobacterium haemolyticum derived from water in China.</title>
        <authorList>
            <person name="Chen J."/>
            <person name="Liu C."/>
        </authorList>
    </citation>
    <scope>NUCLEOTIDE SEQUENCE [LARGE SCALE GENOMIC DNA]</scope>
    <source>
        <strain evidence="1 2">WJ-5</strain>
    </source>
</reference>
<dbReference type="InterPro" id="IPR015424">
    <property type="entry name" value="PyrdxlP-dep_Trfase"/>
</dbReference>
<keyword evidence="2" id="KW-1185">Reference proteome</keyword>
<gene>
    <name evidence="1" type="ORF">J1C50_04535</name>
</gene>
<dbReference type="RefSeq" id="WP_019104327.1">
    <property type="nucleotide sequence ID" value="NZ_CAEE01001065.1"/>
</dbReference>
<name>A0ABS3GJG8_9NEIS</name>
<accession>A0ABS3GJG8</accession>
<dbReference type="SUPFAM" id="SSF53383">
    <property type="entry name" value="PLP-dependent transferases"/>
    <property type="match status" value="1"/>
</dbReference>
<dbReference type="InterPro" id="IPR015422">
    <property type="entry name" value="PyrdxlP-dep_Trfase_small"/>
</dbReference>
<comment type="caution">
    <text evidence="1">The sequence shown here is derived from an EMBL/GenBank/DDBJ whole genome shotgun (WGS) entry which is preliminary data.</text>
</comment>
<dbReference type="Gene3D" id="3.90.1150.10">
    <property type="entry name" value="Aspartate Aminotransferase, domain 1"/>
    <property type="match status" value="1"/>
</dbReference>
<organism evidence="1 2">
    <name type="scientific">Chromobacterium haemolyticum</name>
    <dbReference type="NCBI Taxonomy" id="394935"/>
    <lineage>
        <taxon>Bacteria</taxon>
        <taxon>Pseudomonadati</taxon>
        <taxon>Pseudomonadota</taxon>
        <taxon>Betaproteobacteria</taxon>
        <taxon>Neisseriales</taxon>
        <taxon>Chromobacteriaceae</taxon>
        <taxon>Chromobacterium</taxon>
    </lineage>
</organism>
<evidence type="ECO:0008006" key="3">
    <source>
        <dbReference type="Google" id="ProtNLM"/>
    </source>
</evidence>
<proteinExistence type="predicted"/>
<dbReference type="Proteomes" id="UP000664349">
    <property type="component" value="Unassembled WGS sequence"/>
</dbReference>
<dbReference type="EMBL" id="JAFLRD010000003">
    <property type="protein sequence ID" value="MBO0414770.1"/>
    <property type="molecule type" value="Genomic_DNA"/>
</dbReference>
<evidence type="ECO:0000313" key="1">
    <source>
        <dbReference type="EMBL" id="MBO0414770.1"/>
    </source>
</evidence>
<evidence type="ECO:0000313" key="2">
    <source>
        <dbReference type="Proteomes" id="UP000664349"/>
    </source>
</evidence>